<evidence type="ECO:0000256" key="1">
    <source>
        <dbReference type="ARBA" id="ARBA00004127"/>
    </source>
</evidence>
<gene>
    <name evidence="8" type="ORF">E3P99_02376</name>
</gene>
<keyword evidence="2 7" id="KW-0337">GPI-anchor biosynthesis</keyword>
<comment type="caution">
    <text evidence="8">The sequence shown here is derived from an EMBL/GenBank/DDBJ whole genome shotgun (WGS) entry which is preliminary data.</text>
</comment>
<dbReference type="EMBL" id="SPNW01000033">
    <property type="protein sequence ID" value="TIA88854.1"/>
    <property type="molecule type" value="Genomic_DNA"/>
</dbReference>
<evidence type="ECO:0000256" key="5">
    <source>
        <dbReference type="ARBA" id="ARBA00022989"/>
    </source>
</evidence>
<keyword evidence="3 7" id="KW-0812">Transmembrane</keyword>
<evidence type="ECO:0000256" key="2">
    <source>
        <dbReference type="ARBA" id="ARBA00022502"/>
    </source>
</evidence>
<reference evidence="8 9" key="1">
    <citation type="submission" date="2019-03" db="EMBL/GenBank/DDBJ databases">
        <title>Sequencing 23 genomes of Wallemia ichthyophaga.</title>
        <authorList>
            <person name="Gostincar C."/>
        </authorList>
    </citation>
    <scope>NUCLEOTIDE SEQUENCE [LARGE SCALE GENOMIC DNA]</scope>
    <source>
        <strain evidence="8 9">EXF-5753</strain>
    </source>
</reference>
<name>A0A4T0FMY5_9BASI</name>
<dbReference type="Proteomes" id="UP000310189">
    <property type="component" value="Unassembled WGS sequence"/>
</dbReference>
<dbReference type="PANTHER" id="PTHR13148">
    <property type="entry name" value="PER1-RELATED"/>
    <property type="match status" value="1"/>
</dbReference>
<dbReference type="Pfam" id="PF04080">
    <property type="entry name" value="Per1"/>
    <property type="match status" value="1"/>
</dbReference>
<dbReference type="GO" id="GO:0005789">
    <property type="term" value="C:endoplasmic reticulum membrane"/>
    <property type="evidence" value="ECO:0007669"/>
    <property type="project" value="UniProtKB-SubCell"/>
</dbReference>
<keyword evidence="7" id="KW-0256">Endoplasmic reticulum</keyword>
<feature type="transmembrane region" description="Helical" evidence="7">
    <location>
        <begin position="100"/>
        <end position="119"/>
    </location>
</feature>
<evidence type="ECO:0000256" key="3">
    <source>
        <dbReference type="ARBA" id="ARBA00022692"/>
    </source>
</evidence>
<comment type="subcellular location">
    <subcellularLocation>
        <location evidence="1">Endomembrane system</location>
        <topology evidence="1">Multi-pass membrane protein</topology>
    </subcellularLocation>
    <subcellularLocation>
        <location evidence="7">Endoplasmic reticulum membrane</location>
        <topology evidence="7">Multi-pass membrane protein</topology>
    </subcellularLocation>
</comment>
<feature type="transmembrane region" description="Helical" evidence="7">
    <location>
        <begin position="70"/>
        <end position="88"/>
    </location>
</feature>
<dbReference type="OrthoDB" id="419770at2759"/>
<keyword evidence="6 7" id="KW-0472">Membrane</keyword>
<dbReference type="GO" id="GO:0016788">
    <property type="term" value="F:hydrolase activity, acting on ester bonds"/>
    <property type="evidence" value="ECO:0007669"/>
    <property type="project" value="TreeGrafter"/>
</dbReference>
<comment type="similarity">
    <text evidence="7">Belongs to the PGAP3 family.</text>
</comment>
<proteinExistence type="inferred from homology"/>
<evidence type="ECO:0000313" key="8">
    <source>
        <dbReference type="EMBL" id="TIA88854.1"/>
    </source>
</evidence>
<dbReference type="AlphaFoldDB" id="A0A4T0FMY5"/>
<keyword evidence="4" id="KW-0732">Signal</keyword>
<protein>
    <recommendedName>
        <fullName evidence="7">Post-GPI attachment to proteins factor 3</fullName>
    </recommendedName>
</protein>
<evidence type="ECO:0000256" key="4">
    <source>
        <dbReference type="ARBA" id="ARBA00022729"/>
    </source>
</evidence>
<evidence type="ECO:0000313" key="9">
    <source>
        <dbReference type="Proteomes" id="UP000310189"/>
    </source>
</evidence>
<keyword evidence="9" id="KW-1185">Reference proteome</keyword>
<dbReference type="GO" id="GO:0006506">
    <property type="term" value="P:GPI anchor biosynthetic process"/>
    <property type="evidence" value="ECO:0007669"/>
    <property type="project" value="UniProtKB-KW"/>
</dbReference>
<comment type="caution">
    <text evidence="7">Lacks conserved residue(s) required for the propagation of feature annotation.</text>
</comment>
<organism evidence="8 9">
    <name type="scientific">Wallemia hederae</name>
    <dbReference type="NCBI Taxonomy" id="1540922"/>
    <lineage>
        <taxon>Eukaryota</taxon>
        <taxon>Fungi</taxon>
        <taxon>Dikarya</taxon>
        <taxon>Basidiomycota</taxon>
        <taxon>Wallemiomycotina</taxon>
        <taxon>Wallemiomycetes</taxon>
        <taxon>Wallemiales</taxon>
        <taxon>Wallemiaceae</taxon>
        <taxon>Wallemia</taxon>
    </lineage>
</organism>
<feature type="transmembrane region" description="Helical" evidence="7">
    <location>
        <begin position="149"/>
        <end position="170"/>
    </location>
</feature>
<sequence length="265" mass="30363">MRLYTTIHFLAMSWVRTPMHQYYGKWPFYRFMGVQEPFSVLFSLLNLLAHRSGMRDVRVRLPTHPNYPSYIIFAAVNILAWLASSLFHTRDTPLTERLDYVCAGAAVTSGLNLAITRVFDVHWKKSSGILAAAYLFHILTVLSSQRIDYGWHMAIVIAAGMAHNAIWVWFSLRDWVGKLLYAQSHINSRSHTHPAQYTPLLLVTLTTAALSLELLEFEPLFRAIDAHSLWHASTFPLAIHWYSWLITDAEWSMSGKSALDKELEA</sequence>
<comment type="function">
    <text evidence="7">Involved in the lipid remodeling steps of GPI-anchor maturation.</text>
</comment>
<evidence type="ECO:0000256" key="6">
    <source>
        <dbReference type="ARBA" id="ARBA00023136"/>
    </source>
</evidence>
<keyword evidence="5 7" id="KW-1133">Transmembrane helix</keyword>
<feature type="transmembrane region" description="Helical" evidence="7">
    <location>
        <begin position="28"/>
        <end position="49"/>
    </location>
</feature>
<evidence type="ECO:0000256" key="7">
    <source>
        <dbReference type="RuleBase" id="RU365066"/>
    </source>
</evidence>
<dbReference type="InterPro" id="IPR007217">
    <property type="entry name" value="Per1-like"/>
</dbReference>
<dbReference type="PANTHER" id="PTHR13148:SF0">
    <property type="entry name" value="POST-GPI ATTACHMENT TO PROTEINS FACTOR 3"/>
    <property type="match status" value="1"/>
</dbReference>
<accession>A0A4T0FMY5</accession>